<accession>A0A2T0SL62</accession>
<dbReference type="RefSeq" id="WP_106139442.1">
    <property type="nucleotide sequence ID" value="NZ_PVTE01000018.1"/>
</dbReference>
<dbReference type="AlphaFoldDB" id="A0A2T0SL62"/>
<reference evidence="1 2" key="1">
    <citation type="submission" date="2018-03" db="EMBL/GenBank/DDBJ databases">
        <title>Genomic Encyclopedia of Archaeal and Bacterial Type Strains, Phase II (KMG-II): from individual species to whole genera.</title>
        <authorList>
            <person name="Goeker M."/>
        </authorList>
    </citation>
    <scope>NUCLEOTIDE SEQUENCE [LARGE SCALE GENOMIC DNA]</scope>
    <source>
        <strain evidence="1 2">DSM 28354</strain>
    </source>
</reference>
<evidence type="ECO:0000313" key="2">
    <source>
        <dbReference type="Proteomes" id="UP000238375"/>
    </source>
</evidence>
<proteinExistence type="predicted"/>
<dbReference type="Proteomes" id="UP000238375">
    <property type="component" value="Unassembled WGS sequence"/>
</dbReference>
<name>A0A2T0SL62_9BACT</name>
<gene>
    <name evidence="1" type="ORF">CLV58_11821</name>
</gene>
<keyword evidence="2" id="KW-1185">Reference proteome</keyword>
<evidence type="ECO:0000313" key="1">
    <source>
        <dbReference type="EMBL" id="PRY34150.1"/>
    </source>
</evidence>
<dbReference type="EMBL" id="PVTE01000018">
    <property type="protein sequence ID" value="PRY34150.1"/>
    <property type="molecule type" value="Genomic_DNA"/>
</dbReference>
<sequence>MKIAVEEGQAKALLPDGTQQATITSIDEGSSEHKGIPFFAVRFENDNGYVSHRFYQSPAGMPAIVSLFEMAGIEVKEGKELDTKQLIGKTMTIDVGDRSYNDPETGNERTLKQAVNFLVS</sequence>
<comment type="caution">
    <text evidence="1">The sequence shown here is derived from an EMBL/GenBank/DDBJ whole genome shotgun (WGS) entry which is preliminary data.</text>
</comment>
<dbReference type="OrthoDB" id="1492803at2"/>
<organism evidence="1 2">
    <name type="scientific">Spirosoma oryzae</name>
    <dbReference type="NCBI Taxonomy" id="1469603"/>
    <lineage>
        <taxon>Bacteria</taxon>
        <taxon>Pseudomonadati</taxon>
        <taxon>Bacteroidota</taxon>
        <taxon>Cytophagia</taxon>
        <taxon>Cytophagales</taxon>
        <taxon>Cytophagaceae</taxon>
        <taxon>Spirosoma</taxon>
    </lineage>
</organism>
<protein>
    <submittedName>
        <fullName evidence="1">Uncharacterized protein</fullName>
    </submittedName>
</protein>